<gene>
    <name evidence="3" type="ORF">TCIL3000_5_380</name>
</gene>
<evidence type="ECO:0000259" key="2">
    <source>
        <dbReference type="PROSITE" id="PS51411"/>
    </source>
</evidence>
<feature type="compositionally biased region" description="Low complexity" evidence="1">
    <location>
        <begin position="33"/>
        <end position="48"/>
    </location>
</feature>
<feature type="domain" description="PSP1 C-terminal" evidence="2">
    <location>
        <begin position="581"/>
        <end position="667"/>
    </location>
</feature>
<dbReference type="PANTHER" id="PTHR43830">
    <property type="entry name" value="PROTEIN PSP1"/>
    <property type="match status" value="1"/>
</dbReference>
<feature type="compositionally biased region" description="Gly residues" evidence="1">
    <location>
        <begin position="721"/>
        <end position="731"/>
    </location>
</feature>
<feature type="region of interest" description="Disordered" evidence="1">
    <location>
        <begin position="670"/>
        <end position="752"/>
    </location>
</feature>
<dbReference type="PROSITE" id="PS51411">
    <property type="entry name" value="PSP1_C"/>
    <property type="match status" value="1"/>
</dbReference>
<sequence length="752" mass="80486">MNRGGDILDGFFVSPGISLNQGGGSSASWGAEQQQQQALQHQRRPPQQSSTTLQPHTPDISIDVATTSVCSSTTNNGEKDTPGLPKGRGDADYGKMVLEPTAAELGLNGNLDRVGRGNRNSRGDAADNSKSAGDYIRTGVESGIKSAVPSAASGNEGYVPLGSQYLFDVDQRMLPQAAHHMQPNIQAQLNATSPPSVDPMGESNVGSDAGLHCGDNMLEQLLSSLEDSRERAKSFLMHLMGVAPLATPVAATLSQLVANLEEGIANIKQSRGLFSLGTMINEGAALRGMGGDVPRDSSHALPQQAQPQQQRYRPGVADVPLFTGSAVPVRYGDRGAWHPPQGRGPNGECGSTMDIGCPTVTVGAAHQPHQSVDQYNNSAQKQRQFNPRRPPQRQQQQAPPPPSIQRQFEVGMLSADQMVPYTDGSGTVVGAMFPHQPLAAPNSGGESLPMFGGTAEAGAAFVDGMGSNNNNSGDMGGGTLGHGNAEIIRGPPYRPADPNPLPGSEEVEKFLAFVEFKRTRVRKYECHIDISPGQYVIVDGDRGRDCGLVVQTIKNKPDGTAALCCMDGCNVNSEKIKLEKGSVLGVATVEEVDYLHHTMQRAERIALETCRRVCHEMGININLLDCEYQFDMEKVSFYFNSEHSVDFRPLVRELYRTFRVRIWMENVNPRVKNSMPTGGGSTRGDNRNGNHNSAGGESDGMGDDAESVPSDCGDPDRNYDGQGGGESGNGCGRRRGAQRASQRQRQGKGVRN</sequence>
<feature type="compositionally biased region" description="Polar residues" evidence="1">
    <location>
        <begin position="64"/>
        <end position="76"/>
    </location>
</feature>
<feature type="compositionally biased region" description="Low complexity" evidence="1">
    <location>
        <begin position="380"/>
        <end position="397"/>
    </location>
</feature>
<dbReference type="InterPro" id="IPR047767">
    <property type="entry name" value="PSP1-like"/>
</dbReference>
<feature type="region of interest" description="Disordered" evidence="1">
    <location>
        <begin position="108"/>
        <end position="133"/>
    </location>
</feature>
<protein>
    <submittedName>
        <fullName evidence="3">Uncharacterized protein TCIL3000_5_380</fullName>
    </submittedName>
</protein>
<evidence type="ECO:0000313" key="3">
    <source>
        <dbReference type="EMBL" id="CCC90351.1"/>
    </source>
</evidence>
<dbReference type="VEuPathDB" id="TriTrypDB:TcIL3000_5_380"/>
<name>G0UME5_TRYCI</name>
<feature type="region of interest" description="Disordered" evidence="1">
    <location>
        <begin position="19"/>
        <end position="93"/>
    </location>
</feature>
<dbReference type="PANTHER" id="PTHR43830:SF16">
    <property type="entry name" value="PSP1 C-TERMINAL DOMAIN-CONTAINING PROTEIN"/>
    <property type="match status" value="1"/>
</dbReference>
<dbReference type="AlphaFoldDB" id="G0UME5"/>
<dbReference type="Pfam" id="PF04468">
    <property type="entry name" value="PSP1"/>
    <property type="match status" value="1"/>
</dbReference>
<evidence type="ECO:0000256" key="1">
    <source>
        <dbReference type="SAM" id="MobiDB-lite"/>
    </source>
</evidence>
<dbReference type="InterPro" id="IPR007557">
    <property type="entry name" value="PSP1_C"/>
</dbReference>
<dbReference type="GO" id="GO:0005737">
    <property type="term" value="C:cytoplasm"/>
    <property type="evidence" value="ECO:0007669"/>
    <property type="project" value="TreeGrafter"/>
</dbReference>
<organism evidence="3">
    <name type="scientific">Trypanosoma congolense (strain IL3000)</name>
    <dbReference type="NCBI Taxonomy" id="1068625"/>
    <lineage>
        <taxon>Eukaryota</taxon>
        <taxon>Discoba</taxon>
        <taxon>Euglenozoa</taxon>
        <taxon>Kinetoplastea</taxon>
        <taxon>Metakinetoplastina</taxon>
        <taxon>Trypanosomatida</taxon>
        <taxon>Trypanosomatidae</taxon>
        <taxon>Trypanosoma</taxon>
        <taxon>Nannomonas</taxon>
    </lineage>
</organism>
<accession>G0UME5</accession>
<proteinExistence type="predicted"/>
<feature type="region of interest" description="Disordered" evidence="1">
    <location>
        <begin position="287"/>
        <end position="314"/>
    </location>
</feature>
<feature type="region of interest" description="Disordered" evidence="1">
    <location>
        <begin position="374"/>
        <end position="404"/>
    </location>
</feature>
<feature type="compositionally biased region" description="Basic and acidic residues" evidence="1">
    <location>
        <begin position="77"/>
        <end position="93"/>
    </location>
</feature>
<dbReference type="NCBIfam" id="NF041131">
    <property type="entry name" value="RicT_YaaT_fam"/>
    <property type="match status" value="1"/>
</dbReference>
<dbReference type="EMBL" id="HE575318">
    <property type="protein sequence ID" value="CCC90351.1"/>
    <property type="molecule type" value="Genomic_DNA"/>
</dbReference>
<reference evidence="3" key="1">
    <citation type="journal article" date="2012" name="Proc. Natl. Acad. Sci. U.S.A.">
        <title>Antigenic diversity is generated by distinct evolutionary mechanisms in African trypanosome species.</title>
        <authorList>
            <person name="Jackson A.P."/>
            <person name="Berry A."/>
            <person name="Aslett M."/>
            <person name="Allison H.C."/>
            <person name="Burton P."/>
            <person name="Vavrova-Anderson J."/>
            <person name="Brown R."/>
            <person name="Browne H."/>
            <person name="Corton N."/>
            <person name="Hauser H."/>
            <person name="Gamble J."/>
            <person name="Gilderthorp R."/>
            <person name="Marcello L."/>
            <person name="McQuillan J."/>
            <person name="Otto T.D."/>
            <person name="Quail M.A."/>
            <person name="Sanders M.J."/>
            <person name="van Tonder A."/>
            <person name="Ginger M.L."/>
            <person name="Field M.C."/>
            <person name="Barry J.D."/>
            <person name="Hertz-Fowler C."/>
            <person name="Berriman M."/>
        </authorList>
    </citation>
    <scope>NUCLEOTIDE SEQUENCE</scope>
    <source>
        <strain evidence="3">IL3000</strain>
    </source>
</reference>